<keyword evidence="1" id="KW-1133">Transmembrane helix</keyword>
<dbReference type="Proteomes" id="UP001597299">
    <property type="component" value="Unassembled WGS sequence"/>
</dbReference>
<gene>
    <name evidence="2" type="ORF">ACFSNC_03610</name>
</gene>
<evidence type="ECO:0000256" key="1">
    <source>
        <dbReference type="SAM" id="Phobius"/>
    </source>
</evidence>
<feature type="transmembrane region" description="Helical" evidence="1">
    <location>
        <begin position="6"/>
        <end position="27"/>
    </location>
</feature>
<dbReference type="EMBL" id="JBHUHD010000001">
    <property type="protein sequence ID" value="MFD2139477.1"/>
    <property type="molecule type" value="Genomic_DNA"/>
</dbReference>
<dbReference type="RefSeq" id="WP_281418557.1">
    <property type="nucleotide sequence ID" value="NZ_JAHBGB010000019.1"/>
</dbReference>
<name>A0ABW4YT22_9HYPH</name>
<keyword evidence="1" id="KW-0472">Membrane</keyword>
<evidence type="ECO:0000313" key="3">
    <source>
        <dbReference type="Proteomes" id="UP001597299"/>
    </source>
</evidence>
<proteinExistence type="predicted"/>
<sequence>MTLLQWYVLVGAPLILLAGAYGAVCLAKHDRRNADRHIGPAE</sequence>
<organism evidence="2 3">
    <name type="scientific">Ancylobacter oerskovii</name>
    <dbReference type="NCBI Taxonomy" id="459519"/>
    <lineage>
        <taxon>Bacteria</taxon>
        <taxon>Pseudomonadati</taxon>
        <taxon>Pseudomonadota</taxon>
        <taxon>Alphaproteobacteria</taxon>
        <taxon>Hyphomicrobiales</taxon>
        <taxon>Xanthobacteraceae</taxon>
        <taxon>Ancylobacter</taxon>
    </lineage>
</organism>
<comment type="caution">
    <text evidence="2">The sequence shown here is derived from an EMBL/GenBank/DDBJ whole genome shotgun (WGS) entry which is preliminary data.</text>
</comment>
<reference evidence="3" key="1">
    <citation type="journal article" date="2019" name="Int. J. Syst. Evol. Microbiol.">
        <title>The Global Catalogue of Microorganisms (GCM) 10K type strain sequencing project: providing services to taxonomists for standard genome sequencing and annotation.</title>
        <authorList>
            <consortium name="The Broad Institute Genomics Platform"/>
            <consortium name="The Broad Institute Genome Sequencing Center for Infectious Disease"/>
            <person name="Wu L."/>
            <person name="Ma J."/>
        </authorList>
    </citation>
    <scope>NUCLEOTIDE SEQUENCE [LARGE SCALE GENOMIC DNA]</scope>
    <source>
        <strain evidence="3">CCM 7435</strain>
    </source>
</reference>
<evidence type="ECO:0000313" key="2">
    <source>
        <dbReference type="EMBL" id="MFD2139477.1"/>
    </source>
</evidence>
<protein>
    <submittedName>
        <fullName evidence="2">Uncharacterized protein</fullName>
    </submittedName>
</protein>
<keyword evidence="3" id="KW-1185">Reference proteome</keyword>
<keyword evidence="1" id="KW-0812">Transmembrane</keyword>
<accession>A0ABW4YT22</accession>